<dbReference type="EMBL" id="NPKI01000044">
    <property type="protein sequence ID" value="PAP98559.1"/>
    <property type="molecule type" value="Genomic_DNA"/>
</dbReference>
<dbReference type="RefSeq" id="WP_095488781.1">
    <property type="nucleotide sequence ID" value="NZ_CP088153.1"/>
</dbReference>
<dbReference type="Pfam" id="PF07845">
    <property type="entry name" value="DUF1636"/>
    <property type="match status" value="1"/>
</dbReference>
<sequence length="132" mass="14156">MESVDLGHSPEHSIIVCIRCPGRRAIDGNPGLRLISMLNAVLDGEPGRRFHIAEADCMAGCDRPLTVAYTAGGKASYLFGDIDSDRDAPHLIDFAHLYHGLPNGWCREGERPLGLAGKTLARIPAVLAARVA</sequence>
<reference evidence="2" key="1">
    <citation type="submission" date="2017-08" db="EMBL/GenBank/DDBJ databases">
        <title>Mesorhizobium wenxinae sp. nov., a novel rhizobial species isolated from root nodules of chickpea (Cicer arietinum L.).</title>
        <authorList>
            <person name="Zhang J."/>
        </authorList>
    </citation>
    <scope>NUCLEOTIDE SEQUENCE [LARGE SCALE GENOMIC DNA]</scope>
    <source>
        <strain evidence="2">USDA 3392</strain>
    </source>
</reference>
<proteinExistence type="predicted"/>
<dbReference type="InterPro" id="IPR012863">
    <property type="entry name" value="DUF1636"/>
</dbReference>
<evidence type="ECO:0008006" key="3">
    <source>
        <dbReference type="Google" id="ProtNLM"/>
    </source>
</evidence>
<protein>
    <recommendedName>
        <fullName evidence="3">Metal-binding protein</fullName>
    </recommendedName>
</protein>
<organism evidence="1 2">
    <name type="scientific">Mesorhizobium mediterraneum</name>
    <dbReference type="NCBI Taxonomy" id="43617"/>
    <lineage>
        <taxon>Bacteria</taxon>
        <taxon>Pseudomonadati</taxon>
        <taxon>Pseudomonadota</taxon>
        <taxon>Alphaproteobacteria</taxon>
        <taxon>Hyphomicrobiales</taxon>
        <taxon>Phyllobacteriaceae</taxon>
        <taxon>Mesorhizobium</taxon>
    </lineage>
</organism>
<keyword evidence="2" id="KW-1185">Reference proteome</keyword>
<accession>A0AB36R2K0</accession>
<gene>
    <name evidence="1" type="ORF">CIT25_30005</name>
</gene>
<dbReference type="Proteomes" id="UP000216215">
    <property type="component" value="Unassembled WGS sequence"/>
</dbReference>
<name>A0AB36R2K0_9HYPH</name>
<evidence type="ECO:0000313" key="2">
    <source>
        <dbReference type="Proteomes" id="UP000216215"/>
    </source>
</evidence>
<comment type="caution">
    <text evidence="1">The sequence shown here is derived from an EMBL/GenBank/DDBJ whole genome shotgun (WGS) entry which is preliminary data.</text>
</comment>
<dbReference type="AlphaFoldDB" id="A0AB36R2K0"/>
<evidence type="ECO:0000313" key="1">
    <source>
        <dbReference type="EMBL" id="PAP98559.1"/>
    </source>
</evidence>